<dbReference type="Pfam" id="PF00005">
    <property type="entry name" value="ABC_tran"/>
    <property type="match status" value="1"/>
</dbReference>
<reference evidence="5" key="2">
    <citation type="submission" date="2021-03" db="EMBL/GenBank/DDBJ databases">
        <authorList>
            <person name="Jaffe A."/>
        </authorList>
    </citation>
    <scope>NUCLEOTIDE SEQUENCE</scope>
    <source>
        <strain evidence="5">RIFCSPHIGHO2_01_FULL_GW2011_AR10_43_9</strain>
    </source>
</reference>
<dbReference type="InterPro" id="IPR017871">
    <property type="entry name" value="ABC_transporter-like_CS"/>
</dbReference>
<proteinExistence type="predicted"/>
<dbReference type="PROSITE" id="PS00211">
    <property type="entry name" value="ABC_TRANSPORTER_1"/>
    <property type="match status" value="1"/>
</dbReference>
<dbReference type="PANTHER" id="PTHR43204">
    <property type="entry name" value="ABC TRANSPORTER I FAMILY MEMBER 6, CHLOROPLASTIC"/>
    <property type="match status" value="1"/>
</dbReference>
<dbReference type="PROSITE" id="PS50893">
    <property type="entry name" value="ABC_TRANSPORTER_2"/>
    <property type="match status" value="1"/>
</dbReference>
<evidence type="ECO:0000313" key="4">
    <source>
        <dbReference type="EMBL" id="HIH08650.1"/>
    </source>
</evidence>
<accession>A0A7J4IUZ9</accession>
<evidence type="ECO:0000256" key="2">
    <source>
        <dbReference type="ARBA" id="ARBA00022840"/>
    </source>
</evidence>
<dbReference type="GO" id="GO:0005524">
    <property type="term" value="F:ATP binding"/>
    <property type="evidence" value="ECO:0007669"/>
    <property type="project" value="UniProtKB-KW"/>
</dbReference>
<evidence type="ECO:0000313" key="6">
    <source>
        <dbReference type="Proteomes" id="UP000577419"/>
    </source>
</evidence>
<dbReference type="InterPro" id="IPR010230">
    <property type="entry name" value="FeS-cluster_ATPase_SufC"/>
</dbReference>
<protein>
    <submittedName>
        <fullName evidence="4">Fe-S cluster assembly ATPase SufC</fullName>
    </submittedName>
</protein>
<dbReference type="Proteomes" id="UP000683213">
    <property type="component" value="Unassembled WGS sequence"/>
</dbReference>
<dbReference type="EMBL" id="JAGVWF010000057">
    <property type="protein sequence ID" value="MBS3059547.1"/>
    <property type="molecule type" value="Genomic_DNA"/>
</dbReference>
<reference evidence="4" key="1">
    <citation type="journal article" date="2020" name="bioRxiv">
        <title>A rank-normalized archaeal taxonomy based on genome phylogeny resolves widespread incomplete and uneven classifications.</title>
        <authorList>
            <person name="Rinke C."/>
            <person name="Chuvochina M."/>
            <person name="Mussig A.J."/>
            <person name="Chaumeil P.-A."/>
            <person name="Waite D.W."/>
            <person name="Whitman W.B."/>
            <person name="Parks D.H."/>
            <person name="Hugenholtz P."/>
        </authorList>
    </citation>
    <scope>NUCLEOTIDE SEQUENCE</scope>
    <source>
        <strain evidence="4">UBA10011</strain>
    </source>
</reference>
<reference evidence="5" key="3">
    <citation type="submission" date="2021-05" db="EMBL/GenBank/DDBJ databases">
        <title>Protein family content uncovers lineage relationships and bacterial pathway maintenance mechanisms in DPANN archaea.</title>
        <authorList>
            <person name="Castelle C.J."/>
            <person name="Meheust R."/>
            <person name="Jaffe A.L."/>
            <person name="Seitz K."/>
            <person name="Gong X."/>
            <person name="Baker B.J."/>
            <person name="Banfield J.F."/>
        </authorList>
    </citation>
    <scope>NUCLEOTIDE SEQUENCE</scope>
    <source>
        <strain evidence="5">RIFCSPHIGHO2_01_FULL_GW2011_AR10_43_9</strain>
    </source>
</reference>
<organism evidence="4 6">
    <name type="scientific">Candidatus Iainarchaeum sp</name>
    <dbReference type="NCBI Taxonomy" id="3101447"/>
    <lineage>
        <taxon>Archaea</taxon>
        <taxon>Candidatus Iainarchaeota</taxon>
        <taxon>Candidatus Iainarchaeia</taxon>
        <taxon>Candidatus Iainarchaeales</taxon>
        <taxon>Candidatus Iainarchaeaceae</taxon>
        <taxon>Candidatus Iainarchaeum</taxon>
    </lineage>
</organism>
<evidence type="ECO:0000259" key="3">
    <source>
        <dbReference type="PROSITE" id="PS50893"/>
    </source>
</evidence>
<dbReference type="Gene3D" id="3.40.50.300">
    <property type="entry name" value="P-loop containing nucleotide triphosphate hydrolases"/>
    <property type="match status" value="1"/>
</dbReference>
<dbReference type="CDD" id="cd03217">
    <property type="entry name" value="ABC_FeS_Assembly"/>
    <property type="match status" value="1"/>
</dbReference>
<evidence type="ECO:0000313" key="5">
    <source>
        <dbReference type="EMBL" id="MBS3059547.1"/>
    </source>
</evidence>
<sequence>MSESVLEIKNLHAGIEGKEIINGLSLSIHRGEVHAVMGPNGAGKSTLSNVLMGHPKYEVFKGKVMFLGKNLLELEPDERAKAGLFLSFQYPFEVQGLAFTKFLHAAFKATHPKESISILQFRKELLKKLEELRMKEEFANRELNVGFSGGEKKRAEILQLMMLKPKLAILDETDSGLDIDSLKLVSEAINKLRGNEFSAMVITHYNRILKYLKPDFVHVLVEGKIVASGKQELADRLDEKGYRELLKELGVEEKVVVVEG</sequence>
<feature type="domain" description="ABC transporter" evidence="3">
    <location>
        <begin position="6"/>
        <end position="247"/>
    </location>
</feature>
<dbReference type="Proteomes" id="UP000577419">
    <property type="component" value="Unassembled WGS sequence"/>
</dbReference>
<keyword evidence="2" id="KW-0067">ATP-binding</keyword>
<keyword evidence="1" id="KW-0547">Nucleotide-binding</keyword>
<dbReference type="AlphaFoldDB" id="A0A7J4IUZ9"/>
<comment type="caution">
    <text evidence="4">The sequence shown here is derived from an EMBL/GenBank/DDBJ whole genome shotgun (WGS) entry which is preliminary data.</text>
</comment>
<evidence type="ECO:0000256" key="1">
    <source>
        <dbReference type="ARBA" id="ARBA00022741"/>
    </source>
</evidence>
<gene>
    <name evidence="4" type="primary">sufC</name>
    <name evidence="4" type="ORF">HA237_04745</name>
    <name evidence="5" type="ORF">J4224_03950</name>
</gene>
<dbReference type="NCBIfam" id="TIGR01978">
    <property type="entry name" value="sufC"/>
    <property type="match status" value="1"/>
</dbReference>
<dbReference type="InterPro" id="IPR027417">
    <property type="entry name" value="P-loop_NTPase"/>
</dbReference>
<dbReference type="EMBL" id="DUFG01000022">
    <property type="protein sequence ID" value="HIH08650.1"/>
    <property type="molecule type" value="Genomic_DNA"/>
</dbReference>
<name>A0A7J4IUZ9_9ARCH</name>
<dbReference type="PANTHER" id="PTHR43204:SF1">
    <property type="entry name" value="ABC TRANSPORTER I FAMILY MEMBER 6, CHLOROPLASTIC"/>
    <property type="match status" value="1"/>
</dbReference>
<dbReference type="SUPFAM" id="SSF52540">
    <property type="entry name" value="P-loop containing nucleoside triphosphate hydrolases"/>
    <property type="match status" value="1"/>
</dbReference>
<dbReference type="GO" id="GO:0016887">
    <property type="term" value="F:ATP hydrolysis activity"/>
    <property type="evidence" value="ECO:0007669"/>
    <property type="project" value="InterPro"/>
</dbReference>
<dbReference type="InterPro" id="IPR003439">
    <property type="entry name" value="ABC_transporter-like_ATP-bd"/>
</dbReference>